<gene>
    <name evidence="2" type="ORF">M6B38_163940</name>
</gene>
<evidence type="ECO:0000313" key="3">
    <source>
        <dbReference type="Proteomes" id="UP001140949"/>
    </source>
</evidence>
<comment type="caution">
    <text evidence="2">The sequence shown here is derived from an EMBL/GenBank/DDBJ whole genome shotgun (WGS) entry which is preliminary data.</text>
</comment>
<proteinExistence type="predicted"/>
<reference evidence="2" key="2">
    <citation type="submission" date="2023-04" db="EMBL/GenBank/DDBJ databases">
        <authorList>
            <person name="Bruccoleri R.E."/>
            <person name="Oakeley E.J."/>
            <person name="Faust A.-M."/>
            <person name="Dessus-Babus S."/>
            <person name="Altorfer M."/>
            <person name="Burckhardt D."/>
            <person name="Oertli M."/>
            <person name="Naumann U."/>
            <person name="Petersen F."/>
            <person name="Wong J."/>
        </authorList>
    </citation>
    <scope>NUCLEOTIDE SEQUENCE</scope>
    <source>
        <strain evidence="2">GSM-AAB239-AS_SAM_17_03QT</strain>
        <tissue evidence="2">Leaf</tissue>
    </source>
</reference>
<name>A0AAX6EYR0_IRIPA</name>
<keyword evidence="3" id="KW-1185">Reference proteome</keyword>
<feature type="region of interest" description="Disordered" evidence="1">
    <location>
        <begin position="64"/>
        <end position="106"/>
    </location>
</feature>
<reference evidence="2" key="1">
    <citation type="journal article" date="2023" name="GigaByte">
        <title>Genome assembly of the bearded iris, Iris pallida Lam.</title>
        <authorList>
            <person name="Bruccoleri R.E."/>
            <person name="Oakeley E.J."/>
            <person name="Faust A.M.E."/>
            <person name="Altorfer M."/>
            <person name="Dessus-Babus S."/>
            <person name="Burckhardt D."/>
            <person name="Oertli M."/>
            <person name="Naumann U."/>
            <person name="Petersen F."/>
            <person name="Wong J."/>
        </authorList>
    </citation>
    <scope>NUCLEOTIDE SEQUENCE</scope>
    <source>
        <strain evidence="2">GSM-AAB239-AS_SAM_17_03QT</strain>
    </source>
</reference>
<accession>A0AAX6EYR0</accession>
<protein>
    <submittedName>
        <fullName evidence="2">Uncharacterized protein</fullName>
    </submittedName>
</protein>
<evidence type="ECO:0000313" key="2">
    <source>
        <dbReference type="EMBL" id="KAJ6808989.1"/>
    </source>
</evidence>
<dbReference type="Proteomes" id="UP001140949">
    <property type="component" value="Unassembled WGS sequence"/>
</dbReference>
<organism evidence="2 3">
    <name type="scientific">Iris pallida</name>
    <name type="common">Sweet iris</name>
    <dbReference type="NCBI Taxonomy" id="29817"/>
    <lineage>
        <taxon>Eukaryota</taxon>
        <taxon>Viridiplantae</taxon>
        <taxon>Streptophyta</taxon>
        <taxon>Embryophyta</taxon>
        <taxon>Tracheophyta</taxon>
        <taxon>Spermatophyta</taxon>
        <taxon>Magnoliopsida</taxon>
        <taxon>Liliopsida</taxon>
        <taxon>Asparagales</taxon>
        <taxon>Iridaceae</taxon>
        <taxon>Iridoideae</taxon>
        <taxon>Irideae</taxon>
        <taxon>Iris</taxon>
    </lineage>
</organism>
<dbReference type="EMBL" id="JANAVB010033217">
    <property type="protein sequence ID" value="KAJ6808989.1"/>
    <property type="molecule type" value="Genomic_DNA"/>
</dbReference>
<sequence length="106" mass="11249">MASGTAAVAAAGLELELVLSPKNWKGWMMMDLPYSGRSLSGGLLLHKPGTIPVSYDTLPLHGPAFRNENIPPRKTASASAAADTSGLNAEPMSLRPPASEFQWLYP</sequence>
<dbReference type="AlphaFoldDB" id="A0AAX6EYR0"/>
<evidence type="ECO:0000256" key="1">
    <source>
        <dbReference type="SAM" id="MobiDB-lite"/>
    </source>
</evidence>